<evidence type="ECO:0000256" key="1">
    <source>
        <dbReference type="ARBA" id="ARBA00022679"/>
    </source>
</evidence>
<feature type="domain" description="Thymidylate synthase/dCMP hydroxymethylase" evidence="2">
    <location>
        <begin position="151"/>
        <end position="248"/>
    </location>
</feature>
<evidence type="ECO:0000259" key="2">
    <source>
        <dbReference type="Pfam" id="PF00303"/>
    </source>
</evidence>
<reference evidence="3 4" key="1">
    <citation type="journal article" date="2016" name="Nat. Commun.">
        <title>Thousands of microbial genomes shed light on interconnected biogeochemical processes in an aquifer system.</title>
        <authorList>
            <person name="Anantharaman K."/>
            <person name="Brown C.T."/>
            <person name="Hug L.A."/>
            <person name="Sharon I."/>
            <person name="Castelle C.J."/>
            <person name="Probst A.J."/>
            <person name="Thomas B.C."/>
            <person name="Singh A."/>
            <person name="Wilkins M.J."/>
            <person name="Karaoz U."/>
            <person name="Brodie E.L."/>
            <person name="Williams K.H."/>
            <person name="Hubbard S.S."/>
            <person name="Banfield J.F."/>
        </authorList>
    </citation>
    <scope>NUCLEOTIDE SEQUENCE [LARGE SCALE GENOMIC DNA]</scope>
</reference>
<proteinExistence type="predicted"/>
<dbReference type="STRING" id="1801992.A2Y98_00195"/>
<evidence type="ECO:0000313" key="3">
    <source>
        <dbReference type="EMBL" id="OGZ34273.1"/>
    </source>
</evidence>
<accession>A0A1G2F8E6</accession>
<dbReference type="Pfam" id="PF00303">
    <property type="entry name" value="Thymidylat_synt"/>
    <property type="match status" value="1"/>
</dbReference>
<dbReference type="InterPro" id="IPR023451">
    <property type="entry name" value="Thymidate_synth/dCMP_Mease_dom"/>
</dbReference>
<protein>
    <recommendedName>
        <fullName evidence="2">Thymidylate synthase/dCMP hydroxymethylase domain-containing protein</fullName>
    </recommendedName>
</protein>
<dbReference type="InterPro" id="IPR036926">
    <property type="entry name" value="Thymidate_synth/dCMP_Mease_sf"/>
</dbReference>
<name>A0A1G2F8E6_9BACT</name>
<dbReference type="GO" id="GO:0016740">
    <property type="term" value="F:transferase activity"/>
    <property type="evidence" value="ECO:0007669"/>
    <property type="project" value="UniProtKB-KW"/>
</dbReference>
<evidence type="ECO:0000313" key="4">
    <source>
        <dbReference type="Proteomes" id="UP000179099"/>
    </source>
</evidence>
<gene>
    <name evidence="3" type="ORF">A2Y98_00195</name>
</gene>
<sequence>MSRLAFIKATTLGDAWFQALYKVMTEGRRYLVTEGSYAGIHRSGLPVVINIEYPASRPIFPTMPEGSNIPAPTTEDDINDYVHYLITPDRKPNEHYTYGEDLYWQIEWVIENYKKGGFGNNHCYMTVGRPETVHFYDRDVDYREIVIVRDHVTRKNIKTRRINNEWNKNPEIKPSSQCLRGIDTWIDENRLNFWVYFRSWDLWGGFPVNLGGIQCVKEYMAAKIGVEDGSMIVSCKDLHVYEHTWIVALMRLGKEEKEV</sequence>
<keyword evidence="1" id="KW-0808">Transferase</keyword>
<dbReference type="EMBL" id="MHMW01000016">
    <property type="protein sequence ID" value="OGZ34273.1"/>
    <property type="molecule type" value="Genomic_DNA"/>
</dbReference>
<dbReference type="Proteomes" id="UP000179099">
    <property type="component" value="Unassembled WGS sequence"/>
</dbReference>
<comment type="caution">
    <text evidence="3">The sequence shown here is derived from an EMBL/GenBank/DDBJ whole genome shotgun (WGS) entry which is preliminary data.</text>
</comment>
<organism evidence="3 4">
    <name type="scientific">Candidatus Portnoybacteria bacterium RBG_19FT_COMBO_36_7</name>
    <dbReference type="NCBI Taxonomy" id="1801992"/>
    <lineage>
        <taxon>Bacteria</taxon>
        <taxon>Candidatus Portnoyibacteriota</taxon>
    </lineage>
</organism>
<dbReference type="AlphaFoldDB" id="A0A1G2F8E6"/>
<dbReference type="SUPFAM" id="SSF55831">
    <property type="entry name" value="Thymidylate synthase/dCMP hydroxymethylase"/>
    <property type="match status" value="1"/>
</dbReference>
<dbReference type="Gene3D" id="3.30.572.10">
    <property type="entry name" value="Thymidylate synthase/dCMP hydroxymethylase domain"/>
    <property type="match status" value="1"/>
</dbReference>